<sequence length="238" mass="26854">MTSIYAQDSRIKLDVGESSVAGVAVEIFDQNNPTWAFEHFPYTRPELLQPIPDSGLAPLAWRWYKSNLHPVRHKKSVKELRTFFDTCPLEQTEVGPMTARLQGWIQADPDFQRRRPMTDPTSSTPTARPSQVGPSRLVGPFRAPRAILEATGPLHPDLASLRLPYGVSYFVPHGPPAFREVSIEGIDRTVLPSEDITEVPVGLINQMMELFLGMQQELAAAWTQTAFDDERGRRPRHR</sequence>
<feature type="compositionally biased region" description="Polar residues" evidence="1">
    <location>
        <begin position="119"/>
        <end position="133"/>
    </location>
</feature>
<name>A0A067KLW7_JATCU</name>
<dbReference type="Proteomes" id="UP000027138">
    <property type="component" value="Unassembled WGS sequence"/>
</dbReference>
<keyword evidence="3" id="KW-1185">Reference proteome</keyword>
<organism evidence="2 3">
    <name type="scientific">Jatropha curcas</name>
    <name type="common">Barbados nut</name>
    <dbReference type="NCBI Taxonomy" id="180498"/>
    <lineage>
        <taxon>Eukaryota</taxon>
        <taxon>Viridiplantae</taxon>
        <taxon>Streptophyta</taxon>
        <taxon>Embryophyta</taxon>
        <taxon>Tracheophyta</taxon>
        <taxon>Spermatophyta</taxon>
        <taxon>Magnoliopsida</taxon>
        <taxon>eudicotyledons</taxon>
        <taxon>Gunneridae</taxon>
        <taxon>Pentapetalae</taxon>
        <taxon>rosids</taxon>
        <taxon>fabids</taxon>
        <taxon>Malpighiales</taxon>
        <taxon>Euphorbiaceae</taxon>
        <taxon>Crotonoideae</taxon>
        <taxon>Jatropheae</taxon>
        <taxon>Jatropha</taxon>
    </lineage>
</organism>
<feature type="region of interest" description="Disordered" evidence="1">
    <location>
        <begin position="108"/>
        <end position="138"/>
    </location>
</feature>
<evidence type="ECO:0008006" key="4">
    <source>
        <dbReference type="Google" id="ProtNLM"/>
    </source>
</evidence>
<reference evidence="2 3" key="1">
    <citation type="journal article" date="2014" name="PLoS ONE">
        <title>Global Analysis of Gene Expression Profiles in Physic Nut (Jatropha curcas L.) Seedlings Exposed to Salt Stress.</title>
        <authorList>
            <person name="Zhang L."/>
            <person name="Zhang C."/>
            <person name="Wu P."/>
            <person name="Chen Y."/>
            <person name="Li M."/>
            <person name="Jiang H."/>
            <person name="Wu G."/>
        </authorList>
    </citation>
    <scope>NUCLEOTIDE SEQUENCE [LARGE SCALE GENOMIC DNA]</scope>
    <source>
        <strain evidence="3">cv. GZQX0401</strain>
        <tissue evidence="2">Young leaves</tissue>
    </source>
</reference>
<dbReference type="EMBL" id="KK914457">
    <property type="protein sequence ID" value="KDP36018.1"/>
    <property type="molecule type" value="Genomic_DNA"/>
</dbReference>
<evidence type="ECO:0000256" key="1">
    <source>
        <dbReference type="SAM" id="MobiDB-lite"/>
    </source>
</evidence>
<gene>
    <name evidence="2" type="ORF">JCGZ_09984</name>
</gene>
<evidence type="ECO:0000313" key="3">
    <source>
        <dbReference type="Proteomes" id="UP000027138"/>
    </source>
</evidence>
<accession>A0A067KLW7</accession>
<proteinExistence type="predicted"/>
<protein>
    <recommendedName>
        <fullName evidence="4">Aminotransferase-like plant mobile domain-containing protein</fullName>
    </recommendedName>
</protein>
<evidence type="ECO:0000313" key="2">
    <source>
        <dbReference type="EMBL" id="KDP36018.1"/>
    </source>
</evidence>
<dbReference type="AlphaFoldDB" id="A0A067KLW7"/>